<comment type="similarity">
    <text evidence="2">Belongs to the RmuC family.</text>
</comment>
<reference evidence="8" key="1">
    <citation type="submission" date="2017-09" db="EMBL/GenBank/DDBJ databases">
        <title>Genome sequence of Nannocystis excedens DSM 71.</title>
        <authorList>
            <person name="Blom J."/>
        </authorList>
    </citation>
    <scope>NUCLEOTIDE SEQUENCE [LARGE SCALE GENOMIC DNA]</scope>
    <source>
        <strain evidence="8">type strain: E19</strain>
    </source>
</reference>
<name>A0A2C9D071_9HYPH</name>
<evidence type="ECO:0000256" key="3">
    <source>
        <dbReference type="ARBA" id="ARBA00021840"/>
    </source>
</evidence>
<keyword evidence="6" id="KW-1133">Transmembrane helix</keyword>
<evidence type="ECO:0000256" key="5">
    <source>
        <dbReference type="ARBA" id="ARBA00023172"/>
    </source>
</evidence>
<evidence type="ECO:0000313" key="8">
    <source>
        <dbReference type="Proteomes" id="UP000223606"/>
    </source>
</evidence>
<keyword evidence="6" id="KW-0472">Membrane</keyword>
<dbReference type="PANTHER" id="PTHR30563:SF0">
    <property type="entry name" value="DNA RECOMBINATION PROTEIN RMUC"/>
    <property type="match status" value="1"/>
</dbReference>
<dbReference type="KEGG" id="hdi:HDIA_0105"/>
<proteinExistence type="inferred from homology"/>
<dbReference type="AlphaFoldDB" id="A0A2C9D071"/>
<keyword evidence="8" id="KW-1185">Reference proteome</keyword>
<accession>A0A2C9D071</accession>
<dbReference type="Proteomes" id="UP000223606">
    <property type="component" value="Chromosome 1"/>
</dbReference>
<dbReference type="Pfam" id="PF02646">
    <property type="entry name" value="RmuC"/>
    <property type="match status" value="1"/>
</dbReference>
<evidence type="ECO:0000313" key="7">
    <source>
        <dbReference type="EMBL" id="SON53646.1"/>
    </source>
</evidence>
<dbReference type="PANTHER" id="PTHR30563">
    <property type="entry name" value="DNA RECOMBINATION PROTEIN RMUC"/>
    <property type="match status" value="1"/>
</dbReference>
<evidence type="ECO:0000256" key="4">
    <source>
        <dbReference type="ARBA" id="ARBA00023054"/>
    </source>
</evidence>
<sequence>MTEFFERFSAIIARDPQMAAIVFGAVLAILMVALLMQRSRERRTAEVAEARMAELMRLQGEMAGRMQTIAEVFSTRQADLARALSERMDGLAHRVGGGMTESARMTAEQLARLNERMTTIDRAQARMSDLAGEVLELQNILSNKQLRGAFGQGRMEAIISDALPAGQFSFQATLSNGTRPDCLVHLPNDGPSLVIDAKFPLEAFERRRQAQDEDNRQAAGNQAKRDLAKHVADIRQRYFLPGETFETAFLFVPSESIFADIHEFFPDVVDRASRLRVLIVSPSLLMLSVQVVQAVLRDVRMKEQAHVIQSEVSQLMDDVARLRDRCLNLQKHFGQATGDLDQILISADKITRRGNRIDALGFEDAGDRPRAVFERATG</sequence>
<evidence type="ECO:0000256" key="6">
    <source>
        <dbReference type="SAM" id="Phobius"/>
    </source>
</evidence>
<protein>
    <recommendedName>
        <fullName evidence="3">DNA recombination protein RmuC homolog</fullName>
    </recommendedName>
</protein>
<keyword evidence="5" id="KW-0233">DNA recombination</keyword>
<dbReference type="GO" id="GO:0006310">
    <property type="term" value="P:DNA recombination"/>
    <property type="evidence" value="ECO:0007669"/>
    <property type="project" value="UniProtKB-KW"/>
</dbReference>
<keyword evidence="6" id="KW-0812">Transmembrane</keyword>
<comment type="function">
    <text evidence="1">Involved in DNA recombination.</text>
</comment>
<evidence type="ECO:0000256" key="2">
    <source>
        <dbReference type="ARBA" id="ARBA00009840"/>
    </source>
</evidence>
<dbReference type="RefSeq" id="WP_099553389.1">
    <property type="nucleotide sequence ID" value="NZ_LT960614.1"/>
</dbReference>
<dbReference type="InterPro" id="IPR003798">
    <property type="entry name" value="DNA_recombination_RmuC"/>
</dbReference>
<dbReference type="EMBL" id="LT960614">
    <property type="protein sequence ID" value="SON53646.1"/>
    <property type="molecule type" value="Genomic_DNA"/>
</dbReference>
<dbReference type="OrthoDB" id="370725at2"/>
<feature type="transmembrane region" description="Helical" evidence="6">
    <location>
        <begin position="18"/>
        <end position="36"/>
    </location>
</feature>
<organism evidence="7 8">
    <name type="scientific">Hartmannibacter diazotrophicus</name>
    <dbReference type="NCBI Taxonomy" id="1482074"/>
    <lineage>
        <taxon>Bacteria</taxon>
        <taxon>Pseudomonadati</taxon>
        <taxon>Pseudomonadota</taxon>
        <taxon>Alphaproteobacteria</taxon>
        <taxon>Hyphomicrobiales</taxon>
        <taxon>Pleomorphomonadaceae</taxon>
        <taxon>Hartmannibacter</taxon>
    </lineage>
</organism>
<keyword evidence="4" id="KW-0175">Coiled coil</keyword>
<evidence type="ECO:0000256" key="1">
    <source>
        <dbReference type="ARBA" id="ARBA00003416"/>
    </source>
</evidence>
<gene>
    <name evidence="7" type="primary">rmuC</name>
    <name evidence="7" type="ORF">HDIA_0105</name>
</gene>